<dbReference type="RefSeq" id="WP_132611081.1">
    <property type="nucleotide sequence ID" value="NZ_JBITLL010000009.1"/>
</dbReference>
<dbReference type="SMART" id="SM00895">
    <property type="entry name" value="FCD"/>
    <property type="match status" value="1"/>
</dbReference>
<accession>A0A4V2YMR7</accession>
<dbReference type="EMBL" id="SMKQ01000020">
    <property type="protein sequence ID" value="TDD51557.1"/>
    <property type="molecule type" value="Genomic_DNA"/>
</dbReference>
<dbReference type="Pfam" id="PF00392">
    <property type="entry name" value="GntR"/>
    <property type="match status" value="1"/>
</dbReference>
<evidence type="ECO:0000256" key="1">
    <source>
        <dbReference type="ARBA" id="ARBA00023015"/>
    </source>
</evidence>
<dbReference type="InterPro" id="IPR011711">
    <property type="entry name" value="GntR_C"/>
</dbReference>
<dbReference type="SUPFAM" id="SSF48008">
    <property type="entry name" value="GntR ligand-binding domain-like"/>
    <property type="match status" value="1"/>
</dbReference>
<evidence type="ECO:0000256" key="3">
    <source>
        <dbReference type="ARBA" id="ARBA00023163"/>
    </source>
</evidence>
<reference evidence="5 6" key="1">
    <citation type="submission" date="2019-03" db="EMBL/GenBank/DDBJ databases">
        <title>Draft genome sequences of novel Actinobacteria.</title>
        <authorList>
            <person name="Sahin N."/>
            <person name="Ay H."/>
            <person name="Saygin H."/>
        </authorList>
    </citation>
    <scope>NUCLEOTIDE SEQUENCE [LARGE SCALE GENOMIC DNA]</scope>
    <source>
        <strain evidence="5 6">CH32</strain>
    </source>
</reference>
<keyword evidence="3" id="KW-0804">Transcription</keyword>
<dbReference type="GO" id="GO:0003677">
    <property type="term" value="F:DNA binding"/>
    <property type="evidence" value="ECO:0007669"/>
    <property type="project" value="UniProtKB-KW"/>
</dbReference>
<dbReference type="InterPro" id="IPR008920">
    <property type="entry name" value="TF_FadR/GntR_C"/>
</dbReference>
<dbReference type="InterPro" id="IPR000524">
    <property type="entry name" value="Tscrpt_reg_HTH_GntR"/>
</dbReference>
<dbReference type="InterPro" id="IPR036388">
    <property type="entry name" value="WH-like_DNA-bd_sf"/>
</dbReference>
<gene>
    <name evidence="5" type="ORF">E1286_10290</name>
</gene>
<name>A0A4V2YMR7_9ACTN</name>
<dbReference type="PROSITE" id="PS50949">
    <property type="entry name" value="HTH_GNTR"/>
    <property type="match status" value="1"/>
</dbReference>
<evidence type="ECO:0000259" key="4">
    <source>
        <dbReference type="PROSITE" id="PS50949"/>
    </source>
</evidence>
<dbReference type="Proteomes" id="UP000295302">
    <property type="component" value="Unassembled WGS sequence"/>
</dbReference>
<dbReference type="PANTHER" id="PTHR43537:SF24">
    <property type="entry name" value="GLUCONATE OPERON TRANSCRIPTIONAL REPRESSOR"/>
    <property type="match status" value="1"/>
</dbReference>
<dbReference type="CDD" id="cd07377">
    <property type="entry name" value="WHTH_GntR"/>
    <property type="match status" value="1"/>
</dbReference>
<sequence>MALGRFATANRSRTAHEYVLTTLRSAILGGTLKGGTRLVQAELAAELGVSTTPVREALRDLATEGLVVMDPHKGAVVRPLDIAEVREIYELRMTLEPLMVRRMIASVGDAHLAEAEQLQQAMETETDLGAWVDLNRRFHAIFSELEDGSRLAGILAGLRDSAAPYISLSLEARPLQVPEANAEHKQLIALYREGDEAAIIELTLQHLASTLAAIEQAHEAGLIG</sequence>
<dbReference type="Gene3D" id="1.20.120.530">
    <property type="entry name" value="GntR ligand-binding domain-like"/>
    <property type="match status" value="1"/>
</dbReference>
<keyword evidence="1" id="KW-0805">Transcription regulation</keyword>
<keyword evidence="2" id="KW-0238">DNA-binding</keyword>
<comment type="caution">
    <text evidence="5">The sequence shown here is derived from an EMBL/GenBank/DDBJ whole genome shotgun (WGS) entry which is preliminary data.</text>
</comment>
<keyword evidence="6" id="KW-1185">Reference proteome</keyword>
<dbReference type="Gene3D" id="1.10.10.10">
    <property type="entry name" value="Winged helix-like DNA-binding domain superfamily/Winged helix DNA-binding domain"/>
    <property type="match status" value="1"/>
</dbReference>
<evidence type="ECO:0000313" key="5">
    <source>
        <dbReference type="EMBL" id="TDD51557.1"/>
    </source>
</evidence>
<evidence type="ECO:0000313" key="6">
    <source>
        <dbReference type="Proteomes" id="UP000295302"/>
    </source>
</evidence>
<protein>
    <submittedName>
        <fullName evidence="5">GntR family transcriptional regulator</fullName>
    </submittedName>
</protein>
<dbReference type="Pfam" id="PF07729">
    <property type="entry name" value="FCD"/>
    <property type="match status" value="1"/>
</dbReference>
<feature type="domain" description="HTH gntR-type" evidence="4">
    <location>
        <begin position="13"/>
        <end position="80"/>
    </location>
</feature>
<evidence type="ECO:0000256" key="2">
    <source>
        <dbReference type="ARBA" id="ARBA00023125"/>
    </source>
</evidence>
<organism evidence="5 6">
    <name type="scientific">Nonomuraea terrae</name>
    <dbReference type="NCBI Taxonomy" id="2530383"/>
    <lineage>
        <taxon>Bacteria</taxon>
        <taxon>Bacillati</taxon>
        <taxon>Actinomycetota</taxon>
        <taxon>Actinomycetes</taxon>
        <taxon>Streptosporangiales</taxon>
        <taxon>Streptosporangiaceae</taxon>
        <taxon>Nonomuraea</taxon>
    </lineage>
</organism>
<dbReference type="GO" id="GO:0003700">
    <property type="term" value="F:DNA-binding transcription factor activity"/>
    <property type="evidence" value="ECO:0007669"/>
    <property type="project" value="InterPro"/>
</dbReference>
<dbReference type="SUPFAM" id="SSF46785">
    <property type="entry name" value="Winged helix' DNA-binding domain"/>
    <property type="match status" value="1"/>
</dbReference>
<dbReference type="InterPro" id="IPR036390">
    <property type="entry name" value="WH_DNA-bd_sf"/>
</dbReference>
<dbReference type="AlphaFoldDB" id="A0A4V2YMR7"/>
<dbReference type="PANTHER" id="PTHR43537">
    <property type="entry name" value="TRANSCRIPTIONAL REGULATOR, GNTR FAMILY"/>
    <property type="match status" value="1"/>
</dbReference>
<proteinExistence type="predicted"/>
<dbReference type="SMART" id="SM00345">
    <property type="entry name" value="HTH_GNTR"/>
    <property type="match status" value="1"/>
</dbReference>
<dbReference type="OrthoDB" id="5182935at2"/>